<name>A0A939B814_9BACT</name>
<dbReference type="Proteomes" id="UP000706891">
    <property type="component" value="Unassembled WGS sequence"/>
</dbReference>
<dbReference type="SUPFAM" id="SSF53448">
    <property type="entry name" value="Nucleotide-diphospho-sugar transferases"/>
    <property type="match status" value="1"/>
</dbReference>
<evidence type="ECO:0000313" key="3">
    <source>
        <dbReference type="Proteomes" id="UP000706891"/>
    </source>
</evidence>
<feature type="domain" description="Glycosyltransferase 2-like" evidence="1">
    <location>
        <begin position="9"/>
        <end position="144"/>
    </location>
</feature>
<gene>
    <name evidence="2" type="ORF">H6A34_10435</name>
</gene>
<dbReference type="InterPro" id="IPR029044">
    <property type="entry name" value="Nucleotide-diphossugar_trans"/>
</dbReference>
<dbReference type="EMBL" id="JACJJG010000066">
    <property type="protein sequence ID" value="MBM6674290.1"/>
    <property type="molecule type" value="Genomic_DNA"/>
</dbReference>
<accession>A0A939B814</accession>
<dbReference type="PANTHER" id="PTHR43179">
    <property type="entry name" value="RHAMNOSYLTRANSFERASE WBBL"/>
    <property type="match status" value="1"/>
</dbReference>
<reference evidence="2" key="1">
    <citation type="submission" date="2020-08" db="EMBL/GenBank/DDBJ databases">
        <authorList>
            <person name="Cejkova D."/>
            <person name="Kubasova T."/>
            <person name="Jahodarova E."/>
            <person name="Rychlik I."/>
        </authorList>
    </citation>
    <scope>NUCLEOTIDE SEQUENCE</scope>
    <source>
        <strain evidence="2">An824</strain>
    </source>
</reference>
<proteinExistence type="predicted"/>
<reference evidence="2" key="2">
    <citation type="journal article" date="2021" name="Sci. Rep.">
        <title>The distribution of antibiotic resistance genes in chicken gut microbiota commensals.</title>
        <authorList>
            <person name="Juricova H."/>
            <person name="Matiasovicova J."/>
            <person name="Kubasova T."/>
            <person name="Cejkova D."/>
            <person name="Rychlik I."/>
        </authorList>
    </citation>
    <scope>NUCLEOTIDE SEQUENCE</scope>
    <source>
        <strain evidence="2">An824</strain>
    </source>
</reference>
<dbReference type="PANTHER" id="PTHR43179:SF7">
    <property type="entry name" value="RHAMNOSYLTRANSFERASE WBBL"/>
    <property type="match status" value="1"/>
</dbReference>
<organism evidence="2 3">
    <name type="scientific">Marseilla massiliensis</name>
    <dbReference type="NCBI Taxonomy" id="1841864"/>
    <lineage>
        <taxon>Bacteria</taxon>
        <taxon>Pseudomonadati</taxon>
        <taxon>Bacteroidota</taxon>
        <taxon>Bacteroidia</taxon>
        <taxon>Bacteroidales</taxon>
        <taxon>Prevotellaceae</taxon>
        <taxon>Marseilla</taxon>
    </lineage>
</organism>
<evidence type="ECO:0000259" key="1">
    <source>
        <dbReference type="Pfam" id="PF00535"/>
    </source>
</evidence>
<dbReference type="Pfam" id="PF00535">
    <property type="entry name" value="Glycos_transf_2"/>
    <property type="match status" value="1"/>
</dbReference>
<dbReference type="AlphaFoldDB" id="A0A939B814"/>
<dbReference type="Gene3D" id="3.90.550.10">
    <property type="entry name" value="Spore Coat Polysaccharide Biosynthesis Protein SpsA, Chain A"/>
    <property type="match status" value="1"/>
</dbReference>
<protein>
    <submittedName>
        <fullName evidence="2">Glycosyltransferase</fullName>
    </submittedName>
</protein>
<keyword evidence="3" id="KW-1185">Reference proteome</keyword>
<sequence length="279" mass="33117">MKMKYELLVVTVTYKPEISELIKFIDSYKRYNDLGKSAKLVIVDNSPTSFLDISRIKSKYPDVTIVENPNNPGFGASNNIGFKLFKSDYVLFMNNDTEFVEPVFKSLIKLHESDEHIGCIGIRQLGSKLSYFKKFTTPSNINCSNFNEKYHIISGAFMFFKSNAFIECGMFDTKIFMYLEEFDISERLNRKNYHVIYASQYYFLHKKERHRKEINERLWIIGAQSQLYVCKKYGLNPRIGFYGANKRLYKYLCYYLVLFKIRDLFMILRILKYRYSILK</sequence>
<evidence type="ECO:0000313" key="2">
    <source>
        <dbReference type="EMBL" id="MBM6674290.1"/>
    </source>
</evidence>
<dbReference type="InterPro" id="IPR001173">
    <property type="entry name" value="Glyco_trans_2-like"/>
</dbReference>
<comment type="caution">
    <text evidence="2">The sequence shown here is derived from an EMBL/GenBank/DDBJ whole genome shotgun (WGS) entry which is preliminary data.</text>
</comment>